<accession>A0ABN8X4H7</accession>
<dbReference type="EMBL" id="OX458333">
    <property type="protein sequence ID" value="CAI8813116.1"/>
    <property type="molecule type" value="Genomic_DNA"/>
</dbReference>
<organism evidence="1 2">
    <name type="scientific">Methylocaldum szegediense</name>
    <dbReference type="NCBI Taxonomy" id="73780"/>
    <lineage>
        <taxon>Bacteria</taxon>
        <taxon>Pseudomonadati</taxon>
        <taxon>Pseudomonadota</taxon>
        <taxon>Gammaproteobacteria</taxon>
        <taxon>Methylococcales</taxon>
        <taxon>Methylococcaceae</taxon>
        <taxon>Methylocaldum</taxon>
    </lineage>
</organism>
<reference evidence="1 2" key="1">
    <citation type="submission" date="2023-03" db="EMBL/GenBank/DDBJ databases">
        <authorList>
            <person name="Pearce D."/>
        </authorList>
    </citation>
    <scope>NUCLEOTIDE SEQUENCE [LARGE SCALE GENOMIC DNA]</scope>
    <source>
        <strain evidence="1">Msz</strain>
    </source>
</reference>
<gene>
    <name evidence="1" type="ORF">MSZNOR_1818</name>
</gene>
<protein>
    <submittedName>
        <fullName evidence="1">Uncharacterized protein</fullName>
    </submittedName>
</protein>
<dbReference type="Proteomes" id="UP001162030">
    <property type="component" value="Chromosome"/>
</dbReference>
<evidence type="ECO:0000313" key="1">
    <source>
        <dbReference type="EMBL" id="CAI8813116.1"/>
    </source>
</evidence>
<keyword evidence="2" id="KW-1185">Reference proteome</keyword>
<sequence length="59" mass="6503">MRLPGIFGVFSEALWIQRHMITPPGSSSTFKNPHAFPYTSPLTGPIRITSRTGSDSGIW</sequence>
<name>A0ABN8X4H7_9GAMM</name>
<proteinExistence type="predicted"/>
<evidence type="ECO:0000313" key="2">
    <source>
        <dbReference type="Proteomes" id="UP001162030"/>
    </source>
</evidence>